<organism evidence="2 3">
    <name type="scientific">Flaviaesturariibacter aridisoli</name>
    <dbReference type="NCBI Taxonomy" id="2545761"/>
    <lineage>
        <taxon>Bacteria</taxon>
        <taxon>Pseudomonadati</taxon>
        <taxon>Bacteroidota</taxon>
        <taxon>Chitinophagia</taxon>
        <taxon>Chitinophagales</taxon>
        <taxon>Chitinophagaceae</taxon>
        <taxon>Flaviaestuariibacter</taxon>
    </lineage>
</organism>
<dbReference type="Pfam" id="PF14592">
    <property type="entry name" value="Chondroitinas_B"/>
    <property type="match status" value="1"/>
</dbReference>
<keyword evidence="1" id="KW-0732">Signal</keyword>
<feature type="chain" id="PRO_5020507031" evidence="1">
    <location>
        <begin position="21"/>
        <end position="759"/>
    </location>
</feature>
<dbReference type="InterPro" id="IPR039513">
    <property type="entry name" value="PL-6"/>
</dbReference>
<dbReference type="AlphaFoldDB" id="A0A4R4E5L2"/>
<evidence type="ECO:0000313" key="2">
    <source>
        <dbReference type="EMBL" id="TCZ72938.1"/>
    </source>
</evidence>
<dbReference type="Gene3D" id="2.160.20.10">
    <property type="entry name" value="Single-stranded right-handed beta-helix, Pectin lyase-like"/>
    <property type="match status" value="2"/>
</dbReference>
<name>A0A4R4E5L2_9BACT</name>
<dbReference type="EMBL" id="SKFH01000009">
    <property type="protein sequence ID" value="TCZ72938.1"/>
    <property type="molecule type" value="Genomic_DNA"/>
</dbReference>
<feature type="signal peptide" evidence="1">
    <location>
        <begin position="1"/>
        <end position="20"/>
    </location>
</feature>
<dbReference type="SMART" id="SM00710">
    <property type="entry name" value="PbH1"/>
    <property type="match status" value="8"/>
</dbReference>
<dbReference type="InterPro" id="IPR011050">
    <property type="entry name" value="Pectin_lyase_fold/virulence"/>
</dbReference>
<dbReference type="InterPro" id="IPR012334">
    <property type="entry name" value="Pectin_lyas_fold"/>
</dbReference>
<dbReference type="InterPro" id="IPR006626">
    <property type="entry name" value="PbH1"/>
</dbReference>
<dbReference type="RefSeq" id="WP_131851573.1">
    <property type="nucleotide sequence ID" value="NZ_SKFH01000009.1"/>
</dbReference>
<reference evidence="2 3" key="1">
    <citation type="submission" date="2019-03" db="EMBL/GenBank/DDBJ databases">
        <authorList>
            <person name="Kim M.K.M."/>
        </authorList>
    </citation>
    <scope>NUCLEOTIDE SEQUENCE [LARGE SCALE GENOMIC DNA]</scope>
    <source>
        <strain evidence="2 3">17J68-15</strain>
    </source>
</reference>
<keyword evidence="3" id="KW-1185">Reference proteome</keyword>
<dbReference type="SUPFAM" id="SSF51126">
    <property type="entry name" value="Pectin lyase-like"/>
    <property type="match status" value="2"/>
</dbReference>
<dbReference type="Proteomes" id="UP000295164">
    <property type="component" value="Unassembled WGS sequence"/>
</dbReference>
<dbReference type="CDD" id="cd14251">
    <property type="entry name" value="PL-6"/>
    <property type="match status" value="1"/>
</dbReference>
<gene>
    <name evidence="2" type="ORF">E0486_07695</name>
</gene>
<protein>
    <submittedName>
        <fullName evidence="2">Uncharacterized protein</fullName>
    </submittedName>
</protein>
<evidence type="ECO:0000313" key="3">
    <source>
        <dbReference type="Proteomes" id="UP000295164"/>
    </source>
</evidence>
<comment type="caution">
    <text evidence="2">The sequence shown here is derived from an EMBL/GenBank/DDBJ whole genome shotgun (WGS) entry which is preliminary data.</text>
</comment>
<accession>A0A4R4E5L2</accession>
<sequence>MKPASLFSFFALLAPAALFAQSDIAAINAAVRSARPGDTIVIADGEYRDAELNLVARGDSLRPIVLRAATPGRVLLTGNSSLRLAGTGIEVSGLYFTRGFCTRGAAIEYRSGKEVANWCRVTACAIDDFNPPARETESSWILLYGRHNRFDHNSVAGKLNQGVTFAVILDGERNQQNEHRIEYNYFGSRPPLGANGGETIRVGTSQTSLTSSRTRIENNYFQECDGEVEIVSIKSCDNSIRKNTFFESSGVLALRHGHRNLVENNAFIGNGKPNTGGVRVINEGHTIRGNYFSGLTGDRFFAALAVMNAVPNSLPNRYHQVKDVRIIGNSWVDCAHIQFHVGKDNERTLAPENVTLADNFFYNRHSDTVFVAFDKTDGFHFADNSVVTRSGRFSQPGFAEVRFTALPKNTTGAATRTQCGAPWYGVKTPQQRRLSGRIIPVRAGQNTLAAALEKASFGDVLQLTDTATYLFDGPTTVRTYVRIESRLPKEAKALLRYNGTRGRAALLQLADSAVLELSGLAFDNDAFDERASASAAIAPVTPMKGHYSVFVDRCDFYNYTESSFSPLRAQRNTYADTVRFTNCLFRDLSGDAIYLAAEKDDAGKYSADFVEIRNCAFYRVLGHSVDLYRGGSDESTSGPTLVMDHCVLEDVNNKERGAGLRLLGVQNIVVKNTLFSNTGRGGASIRLDETNWDKIMITNCNLYQSGRVASFWGKAVKGPMYTLKPAYRRSSAYNFSNTVTSPLLGKATDGGAIGLQGAL</sequence>
<proteinExistence type="predicted"/>
<evidence type="ECO:0000256" key="1">
    <source>
        <dbReference type="SAM" id="SignalP"/>
    </source>
</evidence>
<dbReference type="OrthoDB" id="6475864at2"/>